<evidence type="ECO:0000256" key="6">
    <source>
        <dbReference type="SAM" id="Phobius"/>
    </source>
</evidence>
<sequence length="428" mass="45876">MSAPHRPSITFVQGVALYMGAVLGSGILILPGYTVRAAGPSAIVSWLLLSLLSFPLAYTFARLALRYQDLGGISVIVKNAFGRTMGALVGWYFMVWVSVGQAVVGVTGAGYIASAFHLGHDAVYLMSFLFLVCAMITALLGMKAGGNLSLLLSGVVLLLLVLTIVFSMPHVESANFTPFAPQGIGGIGAACVLIFWAFFGWESITHLVPEFQNPKRDVMRSTWISVVLVGAVYTLLAFVTIGTGTSGDGNESSAPLAVLMSQALGVGAGAVTAVITCIVCLGTLNVYLASSSRLAYALARDGVFPRWFEAKSNRDVPHRAVWYFFLTNSATLLVCYAFHVSVDKLILVPVTLGILVYIITTFACVKLLWNDPVGRWTSLLSALFCLAVAPFAQGYLIVPVLVTGACVLYLRWRGNRESLTVRQKNEVL</sequence>
<dbReference type="EMBL" id="JMIR01000010">
    <property type="protein sequence ID" value="KEO83587.1"/>
    <property type="molecule type" value="Genomic_DNA"/>
</dbReference>
<feature type="transmembrane region" description="Helical" evidence="6">
    <location>
        <begin position="320"/>
        <end position="339"/>
    </location>
</feature>
<reference evidence="7 8" key="1">
    <citation type="journal article" date="2013" name="Int. J. Syst. Evol. Microbiol.">
        <title>Tumebacillus flagellatus sp. nov., an alpha-amylase/pullulanase-producing bacterium isolated from cassava wastewater.</title>
        <authorList>
            <person name="Wang Q."/>
            <person name="Xie N."/>
            <person name="Qin Y."/>
            <person name="Shen N."/>
            <person name="Zhu J."/>
            <person name="Mi H."/>
            <person name="Huang R."/>
        </authorList>
    </citation>
    <scope>NUCLEOTIDE SEQUENCE [LARGE SCALE GENOMIC DNA]</scope>
    <source>
        <strain evidence="7 8">GST4</strain>
    </source>
</reference>
<dbReference type="STRING" id="1157490.EL26_09245"/>
<dbReference type="PANTHER" id="PTHR42770:SF13">
    <property type="entry name" value="L-METHIONINE_BRANCHED-CHAIN AMINO ACID EXPORTER YJEH"/>
    <property type="match status" value="1"/>
</dbReference>
<keyword evidence="2" id="KW-1003">Cell membrane</keyword>
<protein>
    <submittedName>
        <fullName evidence="7">Amino acid permease</fullName>
    </submittedName>
</protein>
<dbReference type="PIRSF" id="PIRSF006060">
    <property type="entry name" value="AA_transporter"/>
    <property type="match status" value="1"/>
</dbReference>
<dbReference type="AlphaFoldDB" id="A0A074MCJ4"/>
<dbReference type="GO" id="GO:0005886">
    <property type="term" value="C:plasma membrane"/>
    <property type="evidence" value="ECO:0007669"/>
    <property type="project" value="UniProtKB-SubCell"/>
</dbReference>
<evidence type="ECO:0000256" key="2">
    <source>
        <dbReference type="ARBA" id="ARBA00022475"/>
    </source>
</evidence>
<dbReference type="Proteomes" id="UP000027931">
    <property type="component" value="Unassembled WGS sequence"/>
</dbReference>
<dbReference type="PANTHER" id="PTHR42770">
    <property type="entry name" value="AMINO ACID TRANSPORTER-RELATED"/>
    <property type="match status" value="1"/>
</dbReference>
<organism evidence="7 8">
    <name type="scientific">Tumebacillus flagellatus</name>
    <dbReference type="NCBI Taxonomy" id="1157490"/>
    <lineage>
        <taxon>Bacteria</taxon>
        <taxon>Bacillati</taxon>
        <taxon>Bacillota</taxon>
        <taxon>Bacilli</taxon>
        <taxon>Bacillales</taxon>
        <taxon>Alicyclobacillaceae</taxon>
        <taxon>Tumebacillus</taxon>
    </lineage>
</organism>
<name>A0A074MCJ4_9BACL</name>
<feature type="transmembrane region" description="Helical" evidence="6">
    <location>
        <begin position="148"/>
        <end position="167"/>
    </location>
</feature>
<feature type="transmembrane region" description="Helical" evidence="6">
    <location>
        <begin position="86"/>
        <end position="116"/>
    </location>
</feature>
<evidence type="ECO:0000313" key="7">
    <source>
        <dbReference type="EMBL" id="KEO83587.1"/>
    </source>
</evidence>
<proteinExistence type="predicted"/>
<dbReference type="InterPro" id="IPR002293">
    <property type="entry name" value="AA/rel_permease1"/>
</dbReference>
<dbReference type="eggNOG" id="COG0531">
    <property type="taxonomic scope" value="Bacteria"/>
</dbReference>
<feature type="transmembrane region" description="Helical" evidence="6">
    <location>
        <begin position="222"/>
        <end position="243"/>
    </location>
</feature>
<feature type="transmembrane region" description="Helical" evidence="6">
    <location>
        <begin position="179"/>
        <end position="201"/>
    </location>
</feature>
<evidence type="ECO:0000256" key="4">
    <source>
        <dbReference type="ARBA" id="ARBA00022989"/>
    </source>
</evidence>
<dbReference type="RefSeq" id="WP_238546082.1">
    <property type="nucleotide sequence ID" value="NZ_JMIR01000010.1"/>
</dbReference>
<dbReference type="GO" id="GO:0022857">
    <property type="term" value="F:transmembrane transporter activity"/>
    <property type="evidence" value="ECO:0007669"/>
    <property type="project" value="InterPro"/>
</dbReference>
<comment type="caution">
    <text evidence="7">The sequence shown here is derived from an EMBL/GenBank/DDBJ whole genome shotgun (WGS) entry which is preliminary data.</text>
</comment>
<feature type="transmembrane region" description="Helical" evidence="6">
    <location>
        <begin position="381"/>
        <end position="410"/>
    </location>
</feature>
<gene>
    <name evidence="7" type="ORF">EL26_09245</name>
</gene>
<keyword evidence="4 6" id="KW-1133">Transmembrane helix</keyword>
<feature type="transmembrane region" description="Helical" evidence="6">
    <location>
        <begin position="263"/>
        <end position="288"/>
    </location>
</feature>
<dbReference type="InterPro" id="IPR050367">
    <property type="entry name" value="APC_superfamily"/>
</dbReference>
<comment type="subcellular location">
    <subcellularLocation>
        <location evidence="1">Cell membrane</location>
        <topology evidence="1">Multi-pass membrane protein</topology>
    </subcellularLocation>
</comment>
<keyword evidence="3 6" id="KW-0812">Transmembrane</keyword>
<feature type="transmembrane region" description="Helical" evidence="6">
    <location>
        <begin position="12"/>
        <end position="31"/>
    </location>
</feature>
<evidence type="ECO:0000256" key="5">
    <source>
        <dbReference type="ARBA" id="ARBA00023136"/>
    </source>
</evidence>
<accession>A0A074MCJ4</accession>
<feature type="transmembrane region" description="Helical" evidence="6">
    <location>
        <begin position="122"/>
        <end position="141"/>
    </location>
</feature>
<dbReference type="Pfam" id="PF13520">
    <property type="entry name" value="AA_permease_2"/>
    <property type="match status" value="1"/>
</dbReference>
<dbReference type="Gene3D" id="1.20.1740.10">
    <property type="entry name" value="Amino acid/polyamine transporter I"/>
    <property type="match status" value="1"/>
</dbReference>
<evidence type="ECO:0000256" key="3">
    <source>
        <dbReference type="ARBA" id="ARBA00022692"/>
    </source>
</evidence>
<evidence type="ECO:0000313" key="8">
    <source>
        <dbReference type="Proteomes" id="UP000027931"/>
    </source>
</evidence>
<keyword evidence="8" id="KW-1185">Reference proteome</keyword>
<keyword evidence="5 6" id="KW-0472">Membrane</keyword>
<feature type="transmembrane region" description="Helical" evidence="6">
    <location>
        <begin position="43"/>
        <end position="65"/>
    </location>
</feature>
<feature type="transmembrane region" description="Helical" evidence="6">
    <location>
        <begin position="345"/>
        <end position="369"/>
    </location>
</feature>
<evidence type="ECO:0000256" key="1">
    <source>
        <dbReference type="ARBA" id="ARBA00004651"/>
    </source>
</evidence>